<gene>
    <name evidence="8" type="ORF">AB1Y20_013200</name>
</gene>
<keyword evidence="6" id="KW-0732">Signal</keyword>
<evidence type="ECO:0000313" key="9">
    <source>
        <dbReference type="Proteomes" id="UP001515480"/>
    </source>
</evidence>
<dbReference type="Gene3D" id="3.10.50.40">
    <property type="match status" value="1"/>
</dbReference>
<dbReference type="GO" id="GO:0003755">
    <property type="term" value="F:peptidyl-prolyl cis-trans isomerase activity"/>
    <property type="evidence" value="ECO:0007669"/>
    <property type="project" value="UniProtKB-KW"/>
</dbReference>
<evidence type="ECO:0000256" key="6">
    <source>
        <dbReference type="SAM" id="SignalP"/>
    </source>
</evidence>
<evidence type="ECO:0000259" key="7">
    <source>
        <dbReference type="PROSITE" id="PS50059"/>
    </source>
</evidence>
<organism evidence="8 9">
    <name type="scientific">Prymnesium parvum</name>
    <name type="common">Toxic golden alga</name>
    <dbReference type="NCBI Taxonomy" id="97485"/>
    <lineage>
        <taxon>Eukaryota</taxon>
        <taxon>Haptista</taxon>
        <taxon>Haptophyta</taxon>
        <taxon>Prymnesiophyceae</taxon>
        <taxon>Prymnesiales</taxon>
        <taxon>Prymnesiaceae</taxon>
        <taxon>Prymnesium</taxon>
    </lineage>
</organism>
<comment type="catalytic activity">
    <reaction evidence="1 5">
        <text>[protein]-peptidylproline (omega=180) = [protein]-peptidylproline (omega=0)</text>
        <dbReference type="Rhea" id="RHEA:16237"/>
        <dbReference type="Rhea" id="RHEA-COMP:10747"/>
        <dbReference type="Rhea" id="RHEA-COMP:10748"/>
        <dbReference type="ChEBI" id="CHEBI:83833"/>
        <dbReference type="ChEBI" id="CHEBI:83834"/>
        <dbReference type="EC" id="5.2.1.8"/>
    </reaction>
</comment>
<dbReference type="InterPro" id="IPR001179">
    <property type="entry name" value="PPIase_FKBP_dom"/>
</dbReference>
<feature type="domain" description="PPIase FKBP-type" evidence="7">
    <location>
        <begin position="77"/>
        <end position="168"/>
    </location>
</feature>
<sequence length="168" mass="17768">MTLRLAATLLLAAEAGALSLGAQYNRRAALQLSSSLAATSFSLIAPSAVFADEVTTTASGLKYIEVKEGTGLQPKAGQTVSVHYTGWLDDFDSEKKFDSSYDRRKPLQFAVGTGRVIKGWDEGLLGMKVGGKRRLIIPSELGYGTKGAGGIIPPGATLYFDVELLAVL</sequence>
<dbReference type="EC" id="5.2.1.8" evidence="2 5"/>
<keyword evidence="4 5" id="KW-0413">Isomerase</keyword>
<dbReference type="EMBL" id="JBGBPQ010000023">
    <property type="protein sequence ID" value="KAL1500545.1"/>
    <property type="molecule type" value="Genomic_DNA"/>
</dbReference>
<evidence type="ECO:0000256" key="1">
    <source>
        <dbReference type="ARBA" id="ARBA00000971"/>
    </source>
</evidence>
<dbReference type="SUPFAM" id="SSF54534">
    <property type="entry name" value="FKBP-like"/>
    <property type="match status" value="1"/>
</dbReference>
<evidence type="ECO:0000256" key="2">
    <source>
        <dbReference type="ARBA" id="ARBA00013194"/>
    </source>
</evidence>
<dbReference type="Pfam" id="PF00254">
    <property type="entry name" value="FKBP_C"/>
    <property type="match status" value="1"/>
</dbReference>
<evidence type="ECO:0000256" key="5">
    <source>
        <dbReference type="PROSITE-ProRule" id="PRU00277"/>
    </source>
</evidence>
<dbReference type="InterPro" id="IPR046357">
    <property type="entry name" value="PPIase_dom_sf"/>
</dbReference>
<dbReference type="PROSITE" id="PS50059">
    <property type="entry name" value="FKBP_PPIASE"/>
    <property type="match status" value="1"/>
</dbReference>
<dbReference type="Proteomes" id="UP001515480">
    <property type="component" value="Unassembled WGS sequence"/>
</dbReference>
<comment type="caution">
    <text evidence="8">The sequence shown here is derived from an EMBL/GenBank/DDBJ whole genome shotgun (WGS) entry which is preliminary data.</text>
</comment>
<evidence type="ECO:0000313" key="8">
    <source>
        <dbReference type="EMBL" id="KAL1500545.1"/>
    </source>
</evidence>
<feature type="chain" id="PRO_5044235437" description="peptidylprolyl isomerase" evidence="6">
    <location>
        <begin position="18"/>
        <end position="168"/>
    </location>
</feature>
<keyword evidence="3 5" id="KW-0697">Rotamase</keyword>
<proteinExistence type="predicted"/>
<accession>A0AB34IKX6</accession>
<evidence type="ECO:0000256" key="3">
    <source>
        <dbReference type="ARBA" id="ARBA00023110"/>
    </source>
</evidence>
<dbReference type="AlphaFoldDB" id="A0AB34IKX6"/>
<keyword evidence="9" id="KW-1185">Reference proteome</keyword>
<name>A0AB34IKX6_PRYPA</name>
<feature type="signal peptide" evidence="6">
    <location>
        <begin position="1"/>
        <end position="17"/>
    </location>
</feature>
<dbReference type="FunFam" id="3.10.50.40:FF:000006">
    <property type="entry name" value="Peptidyl-prolyl cis-trans isomerase"/>
    <property type="match status" value="1"/>
</dbReference>
<dbReference type="PANTHER" id="PTHR43811:SF19">
    <property type="entry name" value="39 KDA FK506-BINDING NUCLEAR PROTEIN"/>
    <property type="match status" value="1"/>
</dbReference>
<protein>
    <recommendedName>
        <fullName evidence="2 5">peptidylprolyl isomerase</fullName>
        <ecNumber evidence="2 5">5.2.1.8</ecNumber>
    </recommendedName>
</protein>
<evidence type="ECO:0000256" key="4">
    <source>
        <dbReference type="ARBA" id="ARBA00023235"/>
    </source>
</evidence>
<reference evidence="8 9" key="1">
    <citation type="journal article" date="2024" name="Science">
        <title>Giant polyketide synthase enzymes in the biosynthesis of giant marine polyether toxins.</title>
        <authorList>
            <person name="Fallon T.R."/>
            <person name="Shende V.V."/>
            <person name="Wierzbicki I.H."/>
            <person name="Pendleton A.L."/>
            <person name="Watervoot N.F."/>
            <person name="Auber R.P."/>
            <person name="Gonzalez D.J."/>
            <person name="Wisecaver J.H."/>
            <person name="Moore B.S."/>
        </authorList>
    </citation>
    <scope>NUCLEOTIDE SEQUENCE [LARGE SCALE GENOMIC DNA]</scope>
    <source>
        <strain evidence="8 9">12B1</strain>
    </source>
</reference>
<dbReference type="PANTHER" id="PTHR43811">
    <property type="entry name" value="FKBP-TYPE PEPTIDYL-PROLYL CIS-TRANS ISOMERASE FKPA"/>
    <property type="match status" value="1"/>
</dbReference>